<keyword evidence="2" id="KW-0472">Membrane</keyword>
<dbReference type="InterPro" id="IPR023198">
    <property type="entry name" value="PGP-like_dom2"/>
</dbReference>
<dbReference type="SFLD" id="SFLDS00003">
    <property type="entry name" value="Haloacid_Dehalogenase"/>
    <property type="match status" value="1"/>
</dbReference>
<dbReference type="Gene3D" id="1.10.150.240">
    <property type="entry name" value="Putative phosphatase, domain 2"/>
    <property type="match status" value="1"/>
</dbReference>
<dbReference type="InterPro" id="IPR023214">
    <property type="entry name" value="HAD_sf"/>
</dbReference>
<dbReference type="Gene3D" id="3.40.30.10">
    <property type="entry name" value="Glutaredoxin"/>
    <property type="match status" value="1"/>
</dbReference>
<keyword evidence="4" id="KW-1185">Reference proteome</keyword>
<dbReference type="FunFam" id="1.10.150.240:FF:000001">
    <property type="entry name" value="Haloacid dehalogenase-like hydrolase domain"/>
    <property type="match status" value="1"/>
</dbReference>
<accession>A0A8H7DR76</accession>
<dbReference type="Proteomes" id="UP000623687">
    <property type="component" value="Unassembled WGS sequence"/>
</dbReference>
<dbReference type="GO" id="GO:0016791">
    <property type="term" value="F:phosphatase activity"/>
    <property type="evidence" value="ECO:0007669"/>
    <property type="project" value="TreeGrafter"/>
</dbReference>
<keyword evidence="2" id="KW-1133">Transmembrane helix</keyword>
<dbReference type="InterPro" id="IPR036412">
    <property type="entry name" value="HAD-like_sf"/>
</dbReference>
<comment type="caution">
    <text evidence="3">The sequence shown here is derived from an EMBL/GenBank/DDBJ whole genome shotgun (WGS) entry which is preliminary data.</text>
</comment>
<dbReference type="EMBL" id="JACETU010000005">
    <property type="protein sequence ID" value="KAF7427892.1"/>
    <property type="molecule type" value="Genomic_DNA"/>
</dbReference>
<dbReference type="SUPFAM" id="SSF52833">
    <property type="entry name" value="Thioredoxin-like"/>
    <property type="match status" value="1"/>
</dbReference>
<evidence type="ECO:0000256" key="1">
    <source>
        <dbReference type="SAM" id="MobiDB-lite"/>
    </source>
</evidence>
<dbReference type="SFLD" id="SFLDG01129">
    <property type="entry name" value="C1.5:_HAD__Beta-PGM__Phosphata"/>
    <property type="match status" value="1"/>
</dbReference>
<proteinExistence type="predicted"/>
<dbReference type="RefSeq" id="XP_036630264.1">
    <property type="nucleotide sequence ID" value="XM_036776644.1"/>
</dbReference>
<dbReference type="VEuPathDB" id="FungiDB:PC9H_007109"/>
<organism evidence="3 4">
    <name type="scientific">Pleurotus ostreatus</name>
    <name type="common">Oyster mushroom</name>
    <name type="synonym">White-rot fungus</name>
    <dbReference type="NCBI Taxonomy" id="5322"/>
    <lineage>
        <taxon>Eukaryota</taxon>
        <taxon>Fungi</taxon>
        <taxon>Dikarya</taxon>
        <taxon>Basidiomycota</taxon>
        <taxon>Agaricomycotina</taxon>
        <taxon>Agaricomycetes</taxon>
        <taxon>Agaricomycetidae</taxon>
        <taxon>Agaricales</taxon>
        <taxon>Pleurotineae</taxon>
        <taxon>Pleurotaceae</taxon>
        <taxon>Pleurotus</taxon>
    </lineage>
</organism>
<name>A0A8H7DR76_PLEOS</name>
<keyword evidence="2" id="KW-0812">Transmembrane</keyword>
<sequence length="612" mass="67873">MPLSSSTPSRMTLLTSRMPMAATSDEYLPLHSPPSPSPSFSSAESSPAASPRIHGFRHKIPSLQEIRARSSGTLPLPVACRPRRFQSTFLVLIALIVLSAYIIFLSTPTLRAFNTAPSVDIARVDAQHIVPNHRQQSGKARHGHHITKNLPPLPIPVLTPALELAAITSFLTSIHDAHMNMLPPTVDPSKTIDPQLVLDFDITRNPRAKEELQSLQENVWSRNPVVLYAKHFSPLSRAIKATLEALHMHPPPTFIDVDTRVDASILEPLLRRLTDMDLPIILIGGQLVRPIDDEDSGDDSSSPDKHLKVILDAGHSHASMKKIDTSVLEYLQELESSGELAELLENAGINFEHYPPPKEMAPAVEYVIFDMDGLMIDSERVYTDVTNEILSDYGKEMTWDIKAGCMGKPERQAAEHLLSFFPGITLTIEDYLRRRDELQDLRWPKVQLLPGVQKLVKHLHAHSIPIAVATGSRRRNFTLKTQHLGDVFDCFEGRILCADDHVSDGDITRKMKGKPAPDVFIWAARTLLGRNVGDPDADCVPQELDERSKGLVFEDALPGMQAGKRAGMTVVWVPDANLLNVDYGGVEKADIVLKSLEDFVPEHWGLPPYSAD</sequence>
<dbReference type="Gene3D" id="3.40.50.1000">
    <property type="entry name" value="HAD superfamily/HAD-like"/>
    <property type="match status" value="1"/>
</dbReference>
<evidence type="ECO:0000313" key="4">
    <source>
        <dbReference type="Proteomes" id="UP000623687"/>
    </source>
</evidence>
<evidence type="ECO:0000256" key="2">
    <source>
        <dbReference type="SAM" id="Phobius"/>
    </source>
</evidence>
<dbReference type="PANTHER" id="PTHR18901:SF38">
    <property type="entry name" value="PSEUDOURIDINE-5'-PHOSPHATASE"/>
    <property type="match status" value="1"/>
</dbReference>
<dbReference type="SUPFAM" id="SSF56784">
    <property type="entry name" value="HAD-like"/>
    <property type="match status" value="1"/>
</dbReference>
<feature type="region of interest" description="Disordered" evidence="1">
    <location>
        <begin position="25"/>
        <end position="53"/>
    </location>
</feature>
<dbReference type="GeneID" id="59376927"/>
<dbReference type="Pfam" id="PF00702">
    <property type="entry name" value="Hydrolase"/>
    <property type="match status" value="1"/>
</dbReference>
<reference evidence="3" key="1">
    <citation type="submission" date="2019-07" db="EMBL/GenBank/DDBJ databases">
        <authorList>
            <person name="Palmer J.M."/>
        </authorList>
    </citation>
    <scope>NUCLEOTIDE SEQUENCE</scope>
    <source>
        <strain evidence="3">PC9</strain>
    </source>
</reference>
<dbReference type="PROSITE" id="PS51354">
    <property type="entry name" value="GLUTAREDOXIN_2"/>
    <property type="match status" value="1"/>
</dbReference>
<gene>
    <name evidence="3" type="ORF">PC9H_007109</name>
</gene>
<dbReference type="InterPro" id="IPR036249">
    <property type="entry name" value="Thioredoxin-like_sf"/>
</dbReference>
<dbReference type="AlphaFoldDB" id="A0A8H7DR76"/>
<protein>
    <submittedName>
        <fullName evidence="3">Uncharacterized protein</fullName>
    </submittedName>
</protein>
<evidence type="ECO:0000313" key="3">
    <source>
        <dbReference type="EMBL" id="KAF7427892.1"/>
    </source>
</evidence>
<feature type="transmembrane region" description="Helical" evidence="2">
    <location>
        <begin position="89"/>
        <end position="107"/>
    </location>
</feature>
<dbReference type="PANTHER" id="PTHR18901">
    <property type="entry name" value="2-DEOXYGLUCOSE-6-PHOSPHATE PHOSPHATASE 2"/>
    <property type="match status" value="1"/>
</dbReference>
<dbReference type="OrthoDB" id="40579at2759"/>
<feature type="compositionally biased region" description="Low complexity" evidence="1">
    <location>
        <begin position="38"/>
        <end position="51"/>
    </location>
</feature>